<dbReference type="AlphaFoldDB" id="A0A0V1BDJ3"/>
<comment type="caution">
    <text evidence="1">The sequence shown here is derived from an EMBL/GenBank/DDBJ whole genome shotgun (WGS) entry which is preliminary data.</text>
</comment>
<sequence>MVPVSPQLIAGTAVALSECLSRHLAELRPLTTTSIVYVRHQFLAAACVEKAFDEIMTWDLLKHMIPLNNLQLFQNAIRKSTRQCNENLLDNKRQRSIVKLNCGLLLSAGNDNASTCALLIYLWILCKVERSLCVHAFACRQCVVLSLFARFVCFNRIAPAKVYISRFNRLDARREPICGSEDKWQQWTAN</sequence>
<dbReference type="EMBL" id="JYDH01000058">
    <property type="protein sequence ID" value="KRY35104.1"/>
    <property type="molecule type" value="Genomic_DNA"/>
</dbReference>
<evidence type="ECO:0000313" key="2">
    <source>
        <dbReference type="Proteomes" id="UP000054776"/>
    </source>
</evidence>
<evidence type="ECO:0000313" key="1">
    <source>
        <dbReference type="EMBL" id="KRY35104.1"/>
    </source>
</evidence>
<reference evidence="1 2" key="1">
    <citation type="submission" date="2015-01" db="EMBL/GenBank/DDBJ databases">
        <title>Evolution of Trichinella species and genotypes.</title>
        <authorList>
            <person name="Korhonen P.K."/>
            <person name="Edoardo P."/>
            <person name="Giuseppe L.R."/>
            <person name="Gasser R.B."/>
        </authorList>
    </citation>
    <scope>NUCLEOTIDE SEQUENCE [LARGE SCALE GENOMIC DNA]</scope>
    <source>
        <strain evidence="1">ISS3</strain>
    </source>
</reference>
<organism evidence="1 2">
    <name type="scientific">Trichinella spiralis</name>
    <name type="common">Trichina worm</name>
    <dbReference type="NCBI Taxonomy" id="6334"/>
    <lineage>
        <taxon>Eukaryota</taxon>
        <taxon>Metazoa</taxon>
        <taxon>Ecdysozoa</taxon>
        <taxon>Nematoda</taxon>
        <taxon>Enoplea</taxon>
        <taxon>Dorylaimia</taxon>
        <taxon>Trichinellida</taxon>
        <taxon>Trichinellidae</taxon>
        <taxon>Trichinella</taxon>
    </lineage>
</organism>
<gene>
    <name evidence="1" type="ORF">T01_3349</name>
</gene>
<proteinExistence type="predicted"/>
<keyword evidence="2" id="KW-1185">Reference proteome</keyword>
<dbReference type="InParanoid" id="A0A0V1BDJ3"/>
<protein>
    <submittedName>
        <fullName evidence="1">Uncharacterized protein</fullName>
    </submittedName>
</protein>
<name>A0A0V1BDJ3_TRISP</name>
<dbReference type="OrthoDB" id="10356035at2759"/>
<accession>A0A0V1BDJ3</accession>
<dbReference type="Proteomes" id="UP000054776">
    <property type="component" value="Unassembled WGS sequence"/>
</dbReference>